<protein>
    <submittedName>
        <fullName evidence="2">Uncharacterized protein</fullName>
    </submittedName>
</protein>
<organism evidence="2 3">
    <name type="scientific">Dendrobium thyrsiflorum</name>
    <name type="common">Pinecone-like raceme dendrobium</name>
    <name type="synonym">Orchid</name>
    <dbReference type="NCBI Taxonomy" id="117978"/>
    <lineage>
        <taxon>Eukaryota</taxon>
        <taxon>Viridiplantae</taxon>
        <taxon>Streptophyta</taxon>
        <taxon>Embryophyta</taxon>
        <taxon>Tracheophyta</taxon>
        <taxon>Spermatophyta</taxon>
        <taxon>Magnoliopsida</taxon>
        <taxon>Liliopsida</taxon>
        <taxon>Asparagales</taxon>
        <taxon>Orchidaceae</taxon>
        <taxon>Epidendroideae</taxon>
        <taxon>Malaxideae</taxon>
        <taxon>Dendrobiinae</taxon>
        <taxon>Dendrobium</taxon>
    </lineage>
</organism>
<dbReference type="AlphaFoldDB" id="A0ABD0TUM7"/>
<dbReference type="Proteomes" id="UP001552299">
    <property type="component" value="Unassembled WGS sequence"/>
</dbReference>
<feature type="region of interest" description="Disordered" evidence="1">
    <location>
        <begin position="31"/>
        <end position="62"/>
    </location>
</feature>
<gene>
    <name evidence="2" type="ORF">M5K25_027693</name>
</gene>
<evidence type="ECO:0000256" key="1">
    <source>
        <dbReference type="SAM" id="MobiDB-lite"/>
    </source>
</evidence>
<accession>A0ABD0TUM7</accession>
<evidence type="ECO:0000313" key="3">
    <source>
        <dbReference type="Proteomes" id="UP001552299"/>
    </source>
</evidence>
<name>A0ABD0TUM7_DENTH</name>
<proteinExistence type="predicted"/>
<keyword evidence="3" id="KW-1185">Reference proteome</keyword>
<comment type="caution">
    <text evidence="2">The sequence shown here is derived from an EMBL/GenBank/DDBJ whole genome shotgun (WGS) entry which is preliminary data.</text>
</comment>
<sequence>MATNYDFQNQFSTIHEKIDGRFAALEDLMKKMNEDKQKPATSETTGGPGRGGNPNPFRGRENPKVEVLEGDYGMPPLELLSTEEMSMGYDRRGADFVIAEVLNLKGEGKKFSVVVLILKGEWRNFITGGLILKGEEENTKKGSGFVAWAFGVAGDLESCSSSRIEEHCINTFLN</sequence>
<dbReference type="EMBL" id="JANQDX010000020">
    <property type="protein sequence ID" value="KAL0903322.1"/>
    <property type="molecule type" value="Genomic_DNA"/>
</dbReference>
<reference evidence="2 3" key="1">
    <citation type="journal article" date="2024" name="Plant Biotechnol. J.">
        <title>Dendrobium thyrsiflorum genome and its molecular insights into genes involved in important horticultural traits.</title>
        <authorList>
            <person name="Chen B."/>
            <person name="Wang J.Y."/>
            <person name="Zheng P.J."/>
            <person name="Li K.L."/>
            <person name="Liang Y.M."/>
            <person name="Chen X.F."/>
            <person name="Zhang C."/>
            <person name="Zhao X."/>
            <person name="He X."/>
            <person name="Zhang G.Q."/>
            <person name="Liu Z.J."/>
            <person name="Xu Q."/>
        </authorList>
    </citation>
    <scope>NUCLEOTIDE SEQUENCE [LARGE SCALE GENOMIC DNA]</scope>
    <source>
        <strain evidence="2">GZMU011</strain>
    </source>
</reference>
<evidence type="ECO:0000313" key="2">
    <source>
        <dbReference type="EMBL" id="KAL0903322.1"/>
    </source>
</evidence>